<feature type="binding site" evidence="8">
    <location>
        <position position="109"/>
    </location>
    <ligand>
        <name>Mg(2+)</name>
        <dbReference type="ChEBI" id="CHEBI:18420"/>
    </ligand>
</feature>
<feature type="domain" description="MobA-like NTP transferase" evidence="9">
    <location>
        <begin position="17"/>
        <end position="166"/>
    </location>
</feature>
<dbReference type="SUPFAM" id="SSF53448">
    <property type="entry name" value="Nucleotide-diphospho-sugar transferases"/>
    <property type="match status" value="1"/>
</dbReference>
<evidence type="ECO:0000256" key="3">
    <source>
        <dbReference type="ARBA" id="ARBA00022723"/>
    </source>
</evidence>
<feature type="binding site" evidence="8">
    <location>
        <position position="61"/>
    </location>
    <ligand>
        <name>GTP</name>
        <dbReference type="ChEBI" id="CHEBI:37565"/>
    </ligand>
</feature>
<dbReference type="GO" id="GO:1902758">
    <property type="term" value="P:bis(molybdopterin guanine dinucleotide)molybdenum biosynthetic process"/>
    <property type="evidence" value="ECO:0007669"/>
    <property type="project" value="TreeGrafter"/>
</dbReference>
<comment type="catalytic activity">
    <reaction evidence="8">
        <text>Mo-molybdopterin + GTP + H(+) = Mo-molybdopterin guanine dinucleotide + diphosphate</text>
        <dbReference type="Rhea" id="RHEA:34243"/>
        <dbReference type="ChEBI" id="CHEBI:15378"/>
        <dbReference type="ChEBI" id="CHEBI:33019"/>
        <dbReference type="ChEBI" id="CHEBI:37565"/>
        <dbReference type="ChEBI" id="CHEBI:71302"/>
        <dbReference type="ChEBI" id="CHEBI:71310"/>
        <dbReference type="EC" id="2.7.7.77"/>
    </reaction>
</comment>
<organism evidence="10 11">
    <name type="scientific">Nitrincola tibetensis</name>
    <dbReference type="NCBI Taxonomy" id="2219697"/>
    <lineage>
        <taxon>Bacteria</taxon>
        <taxon>Pseudomonadati</taxon>
        <taxon>Pseudomonadota</taxon>
        <taxon>Gammaproteobacteria</taxon>
        <taxon>Oceanospirillales</taxon>
        <taxon>Oceanospirillaceae</taxon>
        <taxon>Nitrincola</taxon>
    </lineage>
</organism>
<dbReference type="EMBL" id="QKRX01000004">
    <property type="protein sequence ID" value="RAU18566.1"/>
    <property type="molecule type" value="Genomic_DNA"/>
</dbReference>
<keyword evidence="6 8" id="KW-0342">GTP-binding</keyword>
<dbReference type="InterPro" id="IPR029044">
    <property type="entry name" value="Nucleotide-diphossugar_trans"/>
</dbReference>
<dbReference type="OrthoDB" id="9788394at2"/>
<dbReference type="GO" id="GO:0046872">
    <property type="term" value="F:metal ion binding"/>
    <property type="evidence" value="ECO:0007669"/>
    <property type="project" value="UniProtKB-KW"/>
</dbReference>
<evidence type="ECO:0000256" key="5">
    <source>
        <dbReference type="ARBA" id="ARBA00022842"/>
    </source>
</evidence>
<feature type="binding site" evidence="8">
    <location>
        <position position="33"/>
    </location>
    <ligand>
        <name>GTP</name>
        <dbReference type="ChEBI" id="CHEBI:37565"/>
    </ligand>
</feature>
<evidence type="ECO:0000256" key="6">
    <source>
        <dbReference type="ARBA" id="ARBA00023134"/>
    </source>
</evidence>
<evidence type="ECO:0000256" key="8">
    <source>
        <dbReference type="HAMAP-Rule" id="MF_00316"/>
    </source>
</evidence>
<comment type="function">
    <text evidence="8">Transfers a GMP moiety from GTP to Mo-molybdopterin (Mo-MPT) cofactor (Moco or molybdenum cofactor) to form Mo-molybdopterin guanine dinucleotide (Mo-MGD) cofactor.</text>
</comment>
<dbReference type="Proteomes" id="UP000250744">
    <property type="component" value="Unassembled WGS sequence"/>
</dbReference>
<keyword evidence="3 8" id="KW-0479">Metal-binding</keyword>
<protein>
    <recommendedName>
        <fullName evidence="8">Molybdenum cofactor guanylyltransferase</fullName>
        <shortName evidence="8">MoCo guanylyltransferase</shortName>
        <ecNumber evidence="8">2.7.7.77</ecNumber>
    </recommendedName>
    <alternativeName>
        <fullName evidence="8">GTP:molybdopterin guanylyltransferase</fullName>
    </alternativeName>
    <alternativeName>
        <fullName evidence="8">Mo-MPT guanylyltransferase</fullName>
    </alternativeName>
    <alternativeName>
        <fullName evidence="8">Molybdopterin guanylyltransferase</fullName>
    </alternativeName>
    <alternativeName>
        <fullName evidence="8">Molybdopterin-guanine dinucleotide synthase</fullName>
        <shortName evidence="8">MGD synthase</shortName>
    </alternativeName>
</protein>
<feature type="binding site" evidence="8">
    <location>
        <position position="109"/>
    </location>
    <ligand>
        <name>GTP</name>
        <dbReference type="ChEBI" id="CHEBI:37565"/>
    </ligand>
</feature>
<dbReference type="HAMAP" id="MF_00316">
    <property type="entry name" value="MobA"/>
    <property type="match status" value="1"/>
</dbReference>
<dbReference type="InterPro" id="IPR025877">
    <property type="entry name" value="MobA-like_NTP_Trfase"/>
</dbReference>
<dbReference type="CDD" id="cd02503">
    <property type="entry name" value="MobA"/>
    <property type="match status" value="1"/>
</dbReference>
<dbReference type="Gene3D" id="3.90.550.10">
    <property type="entry name" value="Spore Coat Polysaccharide Biosynthesis Protein SpsA, Chain A"/>
    <property type="match status" value="1"/>
</dbReference>
<keyword evidence="1 8" id="KW-0963">Cytoplasm</keyword>
<dbReference type="GO" id="GO:0061603">
    <property type="term" value="F:molybdenum cofactor guanylyltransferase activity"/>
    <property type="evidence" value="ECO:0007669"/>
    <property type="project" value="UniProtKB-EC"/>
</dbReference>
<dbReference type="InterPro" id="IPR013482">
    <property type="entry name" value="Molybde_CF_guanTrfase"/>
</dbReference>
<accession>A0A364NN98</accession>
<feature type="binding site" evidence="8">
    <location>
        <position position="79"/>
    </location>
    <ligand>
        <name>GTP</name>
        <dbReference type="ChEBI" id="CHEBI:37565"/>
    </ligand>
</feature>
<evidence type="ECO:0000313" key="11">
    <source>
        <dbReference type="Proteomes" id="UP000250744"/>
    </source>
</evidence>
<comment type="domain">
    <text evidence="8">The N-terminal domain determines nucleotide recognition and specific binding, while the C-terminal domain determines the specific binding to the target protein.</text>
</comment>
<keyword evidence="10" id="KW-0548">Nucleotidyltransferase</keyword>
<evidence type="ECO:0000313" key="10">
    <source>
        <dbReference type="EMBL" id="RAU18566.1"/>
    </source>
</evidence>
<dbReference type="Pfam" id="PF12804">
    <property type="entry name" value="NTP_transf_3"/>
    <property type="match status" value="1"/>
</dbReference>
<proteinExistence type="inferred from homology"/>
<dbReference type="GO" id="GO:0005525">
    <property type="term" value="F:GTP binding"/>
    <property type="evidence" value="ECO:0007669"/>
    <property type="project" value="UniProtKB-UniRule"/>
</dbReference>
<reference evidence="10 11" key="1">
    <citation type="submission" date="2018-06" db="EMBL/GenBank/DDBJ databases">
        <title>Nitrincola tibetense sp. nov., isolated from Lake XuguoCo on Tibetan Plateau.</title>
        <authorList>
            <person name="Xing P."/>
        </authorList>
    </citation>
    <scope>NUCLEOTIDE SEQUENCE [LARGE SCALE GENOMIC DNA]</scope>
    <source>
        <strain evidence="11">xg18</strain>
    </source>
</reference>
<name>A0A364NN98_9GAMM</name>
<feature type="binding site" evidence="8">
    <location>
        <begin position="20"/>
        <end position="22"/>
    </location>
    <ligand>
        <name>GTP</name>
        <dbReference type="ChEBI" id="CHEBI:37565"/>
    </ligand>
</feature>
<dbReference type="PANTHER" id="PTHR19136:SF81">
    <property type="entry name" value="MOLYBDENUM COFACTOR GUANYLYLTRANSFERASE"/>
    <property type="match status" value="1"/>
</dbReference>
<keyword evidence="7 8" id="KW-0501">Molybdenum cofactor biosynthesis</keyword>
<dbReference type="PANTHER" id="PTHR19136">
    <property type="entry name" value="MOLYBDENUM COFACTOR GUANYLYLTRANSFERASE"/>
    <property type="match status" value="1"/>
</dbReference>
<evidence type="ECO:0000256" key="2">
    <source>
        <dbReference type="ARBA" id="ARBA00022679"/>
    </source>
</evidence>
<keyword evidence="4 8" id="KW-0547">Nucleotide-binding</keyword>
<comment type="caution">
    <text evidence="10">The sequence shown here is derived from an EMBL/GenBank/DDBJ whole genome shotgun (WGS) entry which is preliminary data.</text>
</comment>
<keyword evidence="2 8" id="KW-0808">Transferase</keyword>
<dbReference type="NCBIfam" id="TIGR02665">
    <property type="entry name" value="molyb_mobA"/>
    <property type="match status" value="1"/>
</dbReference>
<comment type="cofactor">
    <cofactor evidence="8">
        <name>Mg(2+)</name>
        <dbReference type="ChEBI" id="CHEBI:18420"/>
    </cofactor>
</comment>
<keyword evidence="11" id="KW-1185">Reference proteome</keyword>
<sequence length="198" mass="21718">MVSNNHNTSRSSVSISGVVLAGGQGQRMGGQDKGWVHYQGVPMIERVLSRFQPQVNELIINANRSIDAYQALGVQVVSDIEGGFQGPMLGIATGLTVAQHDWVMFVPCDGPFLALDLVEQFYQAACESNAKIVVAAEGEFLQPMVVMLHRQLLPNLLQALEEGERKPDRWYASIGMAKVAVESESLRNFNSLDQMNEV</sequence>
<keyword evidence="5 8" id="KW-0460">Magnesium</keyword>
<evidence type="ECO:0000259" key="9">
    <source>
        <dbReference type="Pfam" id="PF12804"/>
    </source>
</evidence>
<dbReference type="AlphaFoldDB" id="A0A364NN98"/>
<evidence type="ECO:0000256" key="7">
    <source>
        <dbReference type="ARBA" id="ARBA00023150"/>
    </source>
</evidence>
<evidence type="ECO:0000256" key="1">
    <source>
        <dbReference type="ARBA" id="ARBA00022490"/>
    </source>
</evidence>
<dbReference type="GO" id="GO:0005737">
    <property type="term" value="C:cytoplasm"/>
    <property type="evidence" value="ECO:0007669"/>
    <property type="project" value="UniProtKB-SubCell"/>
</dbReference>
<evidence type="ECO:0000256" key="4">
    <source>
        <dbReference type="ARBA" id="ARBA00022741"/>
    </source>
</evidence>
<comment type="similarity">
    <text evidence="8">Belongs to the MobA family.</text>
</comment>
<dbReference type="EC" id="2.7.7.77" evidence="8"/>
<comment type="subcellular location">
    <subcellularLocation>
        <location evidence="8">Cytoplasm</location>
    </subcellularLocation>
</comment>
<comment type="subunit">
    <text evidence="8">Monomer.</text>
</comment>
<gene>
    <name evidence="8 10" type="primary">mobA</name>
    <name evidence="10" type="ORF">DN062_07265</name>
</gene>
<dbReference type="RefSeq" id="WP_112158671.1">
    <property type="nucleotide sequence ID" value="NZ_QKRX01000004.1"/>
</dbReference>